<keyword evidence="2" id="KW-1185">Reference proteome</keyword>
<accession>A0AAQ3QVR1</accession>
<protein>
    <submittedName>
        <fullName evidence="1">Uncharacterized protein</fullName>
    </submittedName>
</protein>
<name>A0AAQ3QVR1_9BACT</name>
<evidence type="ECO:0000313" key="2">
    <source>
        <dbReference type="Proteomes" id="UP001304300"/>
    </source>
</evidence>
<dbReference type="RefSeq" id="WP_317833482.1">
    <property type="nucleotide sequence ID" value="NZ_CP136920.1"/>
</dbReference>
<evidence type="ECO:0000313" key="1">
    <source>
        <dbReference type="EMBL" id="WOO41102.1"/>
    </source>
</evidence>
<dbReference type="EMBL" id="CP136920">
    <property type="protein sequence ID" value="WOO41102.1"/>
    <property type="molecule type" value="Genomic_DNA"/>
</dbReference>
<dbReference type="AlphaFoldDB" id="A0AAQ3QVR1"/>
<sequence>MAEKPSKDSEKVTVEDLLQLKKHEQPDKAFWDRFERELHEKTLRSLVKSPSASKGALIRLFGKLHPALPLSGAAAFTLTFLIANGYLNTTAFIEQEVSPQVVVASAPEIANETSTTAELKPMADYQASYVVSALPAHTGESMEPYTQVAASKALTPVHRPGVQYVSGSFATSIGTSGTIGIY</sequence>
<dbReference type="KEGG" id="puo:RZN69_20980"/>
<proteinExistence type="predicted"/>
<organism evidence="1 2">
    <name type="scientific">Rubellicoccus peritrichatus</name>
    <dbReference type="NCBI Taxonomy" id="3080537"/>
    <lineage>
        <taxon>Bacteria</taxon>
        <taxon>Pseudomonadati</taxon>
        <taxon>Verrucomicrobiota</taxon>
        <taxon>Opitutia</taxon>
        <taxon>Puniceicoccales</taxon>
        <taxon>Cerasicoccaceae</taxon>
        <taxon>Rubellicoccus</taxon>
    </lineage>
</organism>
<dbReference type="Proteomes" id="UP001304300">
    <property type="component" value="Chromosome"/>
</dbReference>
<reference evidence="1 2" key="1">
    <citation type="submission" date="2023-10" db="EMBL/GenBank/DDBJ databases">
        <title>Rubellicoccus peritrichatus gen. nov., sp. nov., isolated from an algae of coral reef tank.</title>
        <authorList>
            <person name="Luo J."/>
        </authorList>
    </citation>
    <scope>NUCLEOTIDE SEQUENCE [LARGE SCALE GENOMIC DNA]</scope>
    <source>
        <strain evidence="1 2">CR14</strain>
    </source>
</reference>
<gene>
    <name evidence="1" type="ORF">RZN69_20980</name>
</gene>